<dbReference type="KEGG" id="pez:HWQ56_20545"/>
<dbReference type="CDD" id="cd00093">
    <property type="entry name" value="HTH_XRE"/>
    <property type="match status" value="1"/>
</dbReference>
<sequence>MDIDEAFGLVLREIREFRGLKQDSFGSAASRNYIGRLEKGEHSPTLERVEKIADALGVDPVLLILWSYDRAGDKALGTSGEKGNDALKKLMAAMLDLGEKR</sequence>
<dbReference type="AlphaFoldDB" id="A0A7D5H7I4"/>
<protein>
    <submittedName>
        <fullName evidence="2">Helix-turn-helix transcriptional regulator</fullName>
    </submittedName>
</protein>
<evidence type="ECO:0000313" key="3">
    <source>
        <dbReference type="Proteomes" id="UP000509568"/>
    </source>
</evidence>
<dbReference type="RefSeq" id="WP_176571647.1">
    <property type="nucleotide sequence ID" value="NZ_CP056030.1"/>
</dbReference>
<dbReference type="PROSITE" id="PS50943">
    <property type="entry name" value="HTH_CROC1"/>
    <property type="match status" value="1"/>
</dbReference>
<dbReference type="InterPro" id="IPR010982">
    <property type="entry name" value="Lambda_DNA-bd_dom_sf"/>
</dbReference>
<dbReference type="EMBL" id="CP056030">
    <property type="protein sequence ID" value="QKZ06043.1"/>
    <property type="molecule type" value="Genomic_DNA"/>
</dbReference>
<dbReference type="Gene3D" id="1.10.260.40">
    <property type="entry name" value="lambda repressor-like DNA-binding domains"/>
    <property type="match status" value="1"/>
</dbReference>
<feature type="domain" description="HTH cro/C1-type" evidence="1">
    <location>
        <begin position="11"/>
        <end position="63"/>
    </location>
</feature>
<name>A0A7D5H7I4_9PSED</name>
<gene>
    <name evidence="2" type="ORF">HWQ56_20545</name>
</gene>
<evidence type="ECO:0000259" key="1">
    <source>
        <dbReference type="PROSITE" id="PS50943"/>
    </source>
</evidence>
<accession>A0A7D5H7I4</accession>
<reference evidence="2 3" key="1">
    <citation type="submission" date="2020-06" db="EMBL/GenBank/DDBJ databases">
        <title>Pseudomonas eucalypticola sp. nov., an endophyte of Eucalyptus dunnii leaves with biocontrol ability of eucalyptus leaf blight.</title>
        <authorList>
            <person name="Liu Y."/>
            <person name="Song Z."/>
            <person name="Zeng H."/>
            <person name="Lu M."/>
            <person name="Wang X."/>
            <person name="Lian X."/>
            <person name="Zhang Q."/>
        </authorList>
    </citation>
    <scope>NUCLEOTIDE SEQUENCE [LARGE SCALE GENOMIC DNA]</scope>
    <source>
        <strain evidence="2 3">NP-1</strain>
    </source>
</reference>
<keyword evidence="3" id="KW-1185">Reference proteome</keyword>
<dbReference type="Pfam" id="PF13560">
    <property type="entry name" value="HTH_31"/>
    <property type="match status" value="1"/>
</dbReference>
<evidence type="ECO:0000313" key="2">
    <source>
        <dbReference type="EMBL" id="QKZ06043.1"/>
    </source>
</evidence>
<dbReference type="InterPro" id="IPR001387">
    <property type="entry name" value="Cro/C1-type_HTH"/>
</dbReference>
<proteinExistence type="predicted"/>
<dbReference type="Proteomes" id="UP000509568">
    <property type="component" value="Chromosome"/>
</dbReference>
<dbReference type="SUPFAM" id="SSF47413">
    <property type="entry name" value="lambda repressor-like DNA-binding domains"/>
    <property type="match status" value="1"/>
</dbReference>
<organism evidence="2 3">
    <name type="scientific">Pseudomonas eucalypticola</name>
    <dbReference type="NCBI Taxonomy" id="2599595"/>
    <lineage>
        <taxon>Bacteria</taxon>
        <taxon>Pseudomonadati</taxon>
        <taxon>Pseudomonadota</taxon>
        <taxon>Gammaproteobacteria</taxon>
        <taxon>Pseudomonadales</taxon>
        <taxon>Pseudomonadaceae</taxon>
        <taxon>Pseudomonas</taxon>
    </lineage>
</organism>
<dbReference type="GO" id="GO:0003677">
    <property type="term" value="F:DNA binding"/>
    <property type="evidence" value="ECO:0007669"/>
    <property type="project" value="InterPro"/>
</dbReference>
<dbReference type="SMART" id="SM00530">
    <property type="entry name" value="HTH_XRE"/>
    <property type="match status" value="1"/>
</dbReference>